<protein>
    <recommendedName>
        <fullName evidence="8">Phospho-2-dehydro-3-deoxyheptonate aldolase</fullName>
        <ecNumber evidence="8">2.5.1.54</ecNumber>
    </recommendedName>
</protein>
<feature type="domain" description="DAHP synthetase I/KDSA" evidence="9">
    <location>
        <begin position="53"/>
        <end position="341"/>
    </location>
</feature>
<evidence type="ECO:0000256" key="4">
    <source>
        <dbReference type="ARBA" id="ARBA00022605"/>
    </source>
</evidence>
<dbReference type="GO" id="GO:0008652">
    <property type="term" value="P:amino acid biosynthetic process"/>
    <property type="evidence" value="ECO:0007669"/>
    <property type="project" value="UniProtKB-KW"/>
</dbReference>
<dbReference type="GO" id="GO:0003849">
    <property type="term" value="F:3-deoxy-7-phosphoheptulonate synthase activity"/>
    <property type="evidence" value="ECO:0007669"/>
    <property type="project" value="UniProtKB-EC"/>
</dbReference>
<comment type="pathway">
    <text evidence="2">Metabolic intermediate biosynthesis; chorismate biosynthesis; chorismate from D-erythrose 4-phosphate and phosphoenolpyruvate: step 1/7.</text>
</comment>
<dbReference type="GO" id="GO:0005737">
    <property type="term" value="C:cytoplasm"/>
    <property type="evidence" value="ECO:0007669"/>
    <property type="project" value="TreeGrafter"/>
</dbReference>
<dbReference type="OrthoDB" id="4699125at2759"/>
<dbReference type="Proteomes" id="UP000509510">
    <property type="component" value="Chromosome II"/>
</dbReference>
<evidence type="ECO:0000256" key="2">
    <source>
        <dbReference type="ARBA" id="ARBA00004688"/>
    </source>
</evidence>
<dbReference type="AlphaFoldDB" id="A0A7H8QN86"/>
<comment type="similarity">
    <text evidence="3 8">Belongs to the class-I DAHP synthase family.</text>
</comment>
<dbReference type="InterPro" id="IPR006218">
    <property type="entry name" value="DAHP1/KDSA"/>
</dbReference>
<organism evidence="10 11">
    <name type="scientific">Talaromyces rugulosus</name>
    <name type="common">Penicillium rugulosum</name>
    <dbReference type="NCBI Taxonomy" id="121627"/>
    <lineage>
        <taxon>Eukaryota</taxon>
        <taxon>Fungi</taxon>
        <taxon>Dikarya</taxon>
        <taxon>Ascomycota</taxon>
        <taxon>Pezizomycotina</taxon>
        <taxon>Eurotiomycetes</taxon>
        <taxon>Eurotiomycetidae</taxon>
        <taxon>Eurotiales</taxon>
        <taxon>Trichocomaceae</taxon>
        <taxon>Talaromyces</taxon>
        <taxon>Talaromyces sect. Islandici</taxon>
    </lineage>
</organism>
<comment type="function">
    <text evidence="1">Stereospecific condensation of phosphoenolpyruvate (PEP) and D-erythrose-4-phosphate (E4P) giving rise to 3-deoxy-D-arabino-heptulosonate-7-phosphate (DAHP).</text>
</comment>
<evidence type="ECO:0000256" key="3">
    <source>
        <dbReference type="ARBA" id="ARBA00007985"/>
    </source>
</evidence>
<keyword evidence="4 8" id="KW-0028">Amino-acid biosynthesis</keyword>
<keyword evidence="6 8" id="KW-0057">Aromatic amino acid biosynthesis</keyword>
<keyword evidence="11" id="KW-1185">Reference proteome</keyword>
<evidence type="ECO:0000259" key="9">
    <source>
        <dbReference type="Pfam" id="PF00793"/>
    </source>
</evidence>
<dbReference type="GeneID" id="55989985"/>
<evidence type="ECO:0000313" key="10">
    <source>
        <dbReference type="EMBL" id="QKX55384.1"/>
    </source>
</evidence>
<dbReference type="EMBL" id="CP055899">
    <property type="protein sequence ID" value="QKX55384.1"/>
    <property type="molecule type" value="Genomic_DNA"/>
</dbReference>
<dbReference type="NCBIfam" id="NF009395">
    <property type="entry name" value="PRK12755.1"/>
    <property type="match status" value="1"/>
</dbReference>
<keyword evidence="5 8" id="KW-0808">Transferase</keyword>
<name>A0A7H8QN86_TALRU</name>
<dbReference type="InterPro" id="IPR006219">
    <property type="entry name" value="DAHP_synth_1"/>
</dbReference>
<dbReference type="Gene3D" id="3.20.20.70">
    <property type="entry name" value="Aldolase class I"/>
    <property type="match status" value="1"/>
</dbReference>
<dbReference type="InterPro" id="IPR013785">
    <property type="entry name" value="Aldolase_TIM"/>
</dbReference>
<evidence type="ECO:0000256" key="7">
    <source>
        <dbReference type="ARBA" id="ARBA00047508"/>
    </source>
</evidence>
<evidence type="ECO:0000256" key="1">
    <source>
        <dbReference type="ARBA" id="ARBA00003726"/>
    </source>
</evidence>
<dbReference type="EC" id="2.5.1.54" evidence="8"/>
<gene>
    <name evidence="10" type="ORF">TRUGW13939_02476</name>
</gene>
<dbReference type="RefSeq" id="XP_035341563.1">
    <property type="nucleotide sequence ID" value="XM_035485670.1"/>
</dbReference>
<dbReference type="PANTHER" id="PTHR21225:SF12">
    <property type="entry name" value="PHOSPHO-2-DEHYDRO-3-DEOXYHEPTONATE ALDOLASE, TYROSINE-INHIBITED"/>
    <property type="match status" value="1"/>
</dbReference>
<comment type="catalytic activity">
    <reaction evidence="7 8">
        <text>D-erythrose 4-phosphate + phosphoenolpyruvate + H2O = 7-phospho-2-dehydro-3-deoxy-D-arabino-heptonate + phosphate</text>
        <dbReference type="Rhea" id="RHEA:14717"/>
        <dbReference type="ChEBI" id="CHEBI:15377"/>
        <dbReference type="ChEBI" id="CHEBI:16897"/>
        <dbReference type="ChEBI" id="CHEBI:43474"/>
        <dbReference type="ChEBI" id="CHEBI:58394"/>
        <dbReference type="ChEBI" id="CHEBI:58702"/>
        <dbReference type="EC" id="2.5.1.54"/>
    </reaction>
</comment>
<dbReference type="GO" id="GO:0009073">
    <property type="term" value="P:aromatic amino acid family biosynthetic process"/>
    <property type="evidence" value="ECO:0007669"/>
    <property type="project" value="UniProtKB-KW"/>
</dbReference>
<evidence type="ECO:0000256" key="6">
    <source>
        <dbReference type="ARBA" id="ARBA00023141"/>
    </source>
</evidence>
<dbReference type="NCBIfam" id="TIGR00034">
    <property type="entry name" value="aroFGH"/>
    <property type="match status" value="1"/>
</dbReference>
<dbReference type="Pfam" id="PF00793">
    <property type="entry name" value="DAHP_synth_1"/>
    <property type="match status" value="1"/>
</dbReference>
<evidence type="ECO:0000313" key="11">
    <source>
        <dbReference type="Proteomes" id="UP000509510"/>
    </source>
</evidence>
<evidence type="ECO:0000256" key="8">
    <source>
        <dbReference type="PIRNR" id="PIRNR001361"/>
    </source>
</evidence>
<dbReference type="KEGG" id="trg:TRUGW13939_02476"/>
<evidence type="ECO:0000256" key="5">
    <source>
        <dbReference type="ARBA" id="ARBA00022679"/>
    </source>
</evidence>
<dbReference type="PANTHER" id="PTHR21225">
    <property type="entry name" value="PHOSPHO-2-DEHYDRO-3-DEOXYHEPTONATE ALDOLASE DAHP SYNTHETASE"/>
    <property type="match status" value="1"/>
</dbReference>
<proteinExistence type="inferred from homology"/>
<dbReference type="SUPFAM" id="SSF51569">
    <property type="entry name" value="Aldolase"/>
    <property type="match status" value="1"/>
</dbReference>
<accession>A0A7H8QN86</accession>
<sequence length="385" mass="41137">MASQAKRLSPRGLKDSLPVTDEVARSVQEGRDAFQRALKTPIPLIQNSSHPGLLVMVGPCSIHDTAAGMEYAQRLAAAAKKYRGELLIAMRVYIEKPRTTVGWKGLVHDPDLVQGEESDLTRGLSVSREIMLRVAELGLPIVTEVLSPFVLPFIQDLLSCGIIGARTTESQTHREIASDAPMPVGFKNGTNGTVSVALDAIQAAAQPHSFLSVDDDGHLIDHFSAGNPDTFVVLRGGSDGPNYSAQHIRQAELAMANARQPVRLVVDCSHGNSMKDYRRQPEVAANVANQISAGAAIAGVMLESNINPGRQNISPDGLCGLQYGVSVTDGCISWEETERVLEGLAASVRARQTVPLTPAISVPLSSMQKTLEKLQPSVSVVELSG</sequence>
<dbReference type="PIRSF" id="PIRSF001361">
    <property type="entry name" value="DAHP_synthase"/>
    <property type="match status" value="1"/>
</dbReference>
<reference evidence="11" key="1">
    <citation type="submission" date="2020-06" db="EMBL/GenBank/DDBJ databases">
        <title>A chromosome-scale genome assembly of Talaromyces rugulosus W13939.</title>
        <authorList>
            <person name="Wang B."/>
            <person name="Guo L."/>
            <person name="Ye K."/>
            <person name="Wang L."/>
        </authorList>
    </citation>
    <scope>NUCLEOTIDE SEQUENCE [LARGE SCALE GENOMIC DNA]</scope>
    <source>
        <strain evidence="11">W13939</strain>
    </source>
</reference>